<evidence type="ECO:0000256" key="6">
    <source>
        <dbReference type="ARBA" id="ARBA00023136"/>
    </source>
</evidence>
<comment type="subcellular location">
    <subcellularLocation>
        <location evidence="2">Membrane</location>
        <topology evidence="2">Peripheral membrane protein</topology>
    </subcellularLocation>
</comment>
<gene>
    <name evidence="7" type="ORF">CSSPJE1EN1_LOCUS7450</name>
</gene>
<dbReference type="Gene3D" id="2.30.30.50">
    <property type="match status" value="1"/>
</dbReference>
<evidence type="ECO:0008006" key="9">
    <source>
        <dbReference type="Google" id="ProtNLM"/>
    </source>
</evidence>
<dbReference type="SUPFAM" id="SSF50090">
    <property type="entry name" value="Electron transport accessory proteins"/>
    <property type="match status" value="1"/>
</dbReference>
<evidence type="ECO:0000256" key="4">
    <source>
        <dbReference type="ARBA" id="ARBA00022531"/>
    </source>
</evidence>
<dbReference type="Proteomes" id="UP001497444">
    <property type="component" value="Chromosome 14"/>
</dbReference>
<comment type="similarity">
    <text evidence="3">Belongs to the PsaE family.</text>
</comment>
<dbReference type="EMBL" id="OZ020109">
    <property type="protein sequence ID" value="CAK9261972.1"/>
    <property type="molecule type" value="Genomic_DNA"/>
</dbReference>
<dbReference type="InterPro" id="IPR003375">
    <property type="entry name" value="PSI_PsaE"/>
</dbReference>
<evidence type="ECO:0000256" key="1">
    <source>
        <dbReference type="ARBA" id="ARBA00001993"/>
    </source>
</evidence>
<organism evidence="7 8">
    <name type="scientific">Sphagnum jensenii</name>
    <dbReference type="NCBI Taxonomy" id="128206"/>
    <lineage>
        <taxon>Eukaryota</taxon>
        <taxon>Viridiplantae</taxon>
        <taxon>Streptophyta</taxon>
        <taxon>Embryophyta</taxon>
        <taxon>Bryophyta</taxon>
        <taxon>Sphagnophytina</taxon>
        <taxon>Sphagnopsida</taxon>
        <taxon>Sphagnales</taxon>
        <taxon>Sphagnaceae</taxon>
        <taxon>Sphagnum</taxon>
    </lineage>
</organism>
<evidence type="ECO:0000313" key="7">
    <source>
        <dbReference type="EMBL" id="CAK9261972.1"/>
    </source>
</evidence>
<keyword evidence="6" id="KW-0472">Membrane</keyword>
<dbReference type="PANTHER" id="PTHR34549:SF2">
    <property type="entry name" value="PHOTOSYSTEM I SUBUNIT IV"/>
    <property type="match status" value="1"/>
</dbReference>
<evidence type="ECO:0000313" key="8">
    <source>
        <dbReference type="Proteomes" id="UP001497444"/>
    </source>
</evidence>
<evidence type="ECO:0000256" key="5">
    <source>
        <dbReference type="ARBA" id="ARBA00022836"/>
    </source>
</evidence>
<keyword evidence="8" id="KW-1185">Reference proteome</keyword>
<keyword evidence="4" id="KW-0602">Photosynthesis</keyword>
<comment type="function">
    <text evidence="1">Stabilizes the interaction between PsaC and the PSI core, assists the docking of the ferredoxin to PSI and interacts with ferredoxin-NADP oxidoreductase.</text>
</comment>
<protein>
    <recommendedName>
        <fullName evidence="9">Photosystem I reaction center subunit IV</fullName>
    </recommendedName>
</protein>
<accession>A0ABP0W8W6</accession>
<keyword evidence="5" id="KW-0603">Photosystem I</keyword>
<evidence type="ECO:0000256" key="3">
    <source>
        <dbReference type="ARBA" id="ARBA00007501"/>
    </source>
</evidence>
<name>A0ABP0W8W6_9BRYO</name>
<proteinExistence type="inferred from homology"/>
<reference evidence="7" key="1">
    <citation type="submission" date="2024-02" db="EMBL/GenBank/DDBJ databases">
        <authorList>
            <consortium name="ELIXIR-Norway"/>
            <consortium name="Elixir Norway"/>
        </authorList>
    </citation>
    <scope>NUCLEOTIDE SEQUENCE</scope>
</reference>
<sequence>MASSTVAVVAGTASAMSTACVRSNSMFPARVQWRSPKAASLPARAVRQLSLRASTDATPVAVETEKEKPAPIGPKRGAQVKILRKESYWYLQAGAVVAVDQQPGVRYPVVVRFNTVNYAGISTNNFAIDEIEEI</sequence>
<dbReference type="Pfam" id="PF02427">
    <property type="entry name" value="PSI_PsaE"/>
    <property type="match status" value="1"/>
</dbReference>
<evidence type="ECO:0000256" key="2">
    <source>
        <dbReference type="ARBA" id="ARBA00004170"/>
    </source>
</evidence>
<dbReference type="InterPro" id="IPR008990">
    <property type="entry name" value="Elect_transpt_acc-like_dom_sf"/>
</dbReference>
<dbReference type="PANTHER" id="PTHR34549">
    <property type="entry name" value="PHOTOSYSTEM I REACTION CENTER SUBUNIT IV A, CHLOROPLASTIC-RELATED"/>
    <property type="match status" value="1"/>
</dbReference>